<gene>
    <name evidence="2" type="ORF">NE857_15555</name>
</gene>
<dbReference type="Gene3D" id="2.60.120.10">
    <property type="entry name" value="Jelly Rolls"/>
    <property type="match status" value="1"/>
</dbReference>
<dbReference type="EMBL" id="CP099837">
    <property type="protein sequence ID" value="USY22901.1"/>
    <property type="molecule type" value="Genomic_DNA"/>
</dbReference>
<reference evidence="2" key="1">
    <citation type="submission" date="2022-06" db="EMBL/GenBank/DDBJ databases">
        <authorList>
            <person name="Ping M."/>
        </authorList>
    </citation>
    <scope>NUCLEOTIDE SEQUENCE</scope>
    <source>
        <strain evidence="2">JCM11759T</strain>
    </source>
</reference>
<dbReference type="InterPro" id="IPR014710">
    <property type="entry name" value="RmlC-like_jellyroll"/>
</dbReference>
<protein>
    <submittedName>
        <fullName evidence="2">AraC family ligand binding domain-containing protein</fullName>
    </submittedName>
</protein>
<accession>A0ABY5DI98</accession>
<dbReference type="Proteomes" id="UP001055940">
    <property type="component" value="Chromosome"/>
</dbReference>
<evidence type="ECO:0000256" key="1">
    <source>
        <dbReference type="SAM" id="MobiDB-lite"/>
    </source>
</evidence>
<proteinExistence type="predicted"/>
<dbReference type="InterPro" id="IPR011051">
    <property type="entry name" value="RmlC_Cupin_sf"/>
</dbReference>
<keyword evidence="3" id="KW-1185">Reference proteome</keyword>
<feature type="region of interest" description="Disordered" evidence="1">
    <location>
        <begin position="86"/>
        <end position="108"/>
    </location>
</feature>
<dbReference type="InterPro" id="IPR010424">
    <property type="entry name" value="EutQ"/>
</dbReference>
<evidence type="ECO:0000313" key="3">
    <source>
        <dbReference type="Proteomes" id="UP001055940"/>
    </source>
</evidence>
<organism evidence="2 3">
    <name type="scientific">Nocardiopsis exhalans</name>
    <dbReference type="NCBI Taxonomy" id="163604"/>
    <lineage>
        <taxon>Bacteria</taxon>
        <taxon>Bacillati</taxon>
        <taxon>Actinomycetota</taxon>
        <taxon>Actinomycetes</taxon>
        <taxon>Streptosporangiales</taxon>
        <taxon>Nocardiopsidaceae</taxon>
        <taxon>Nocardiopsis</taxon>
    </lineage>
</organism>
<dbReference type="SUPFAM" id="SSF51182">
    <property type="entry name" value="RmlC-like cupins"/>
    <property type="match status" value="1"/>
</dbReference>
<dbReference type="RefSeq" id="WP_254421650.1">
    <property type="nucleotide sequence ID" value="NZ_BAAAJB010000027.1"/>
</dbReference>
<sequence>MPHHEGTTQGTVRCFSPGRVGHWQGMDGHAIQIGPLIEKAEDGPLSAYYARFGRGETAALPAGYAEVWVVITGALTLRTGGRTLTAGPGDLLHVPEDSPGELTADEETELACVSVPAH</sequence>
<evidence type="ECO:0000313" key="2">
    <source>
        <dbReference type="EMBL" id="USY22901.1"/>
    </source>
</evidence>
<dbReference type="Pfam" id="PF06249">
    <property type="entry name" value="EutQ"/>
    <property type="match status" value="1"/>
</dbReference>
<name>A0ABY5DI98_9ACTN</name>